<proteinExistence type="predicted"/>
<keyword evidence="2" id="KW-1185">Reference proteome</keyword>
<dbReference type="EMBL" id="BSOH01000005">
    <property type="protein sequence ID" value="GLR16293.1"/>
    <property type="molecule type" value="Genomic_DNA"/>
</dbReference>
<dbReference type="InterPro" id="IPR047111">
    <property type="entry name" value="YbaP-like"/>
</dbReference>
<dbReference type="PANTHER" id="PTHR40590:SF1">
    <property type="entry name" value="CYTOPLASMIC PROTEIN"/>
    <property type="match status" value="1"/>
</dbReference>
<comment type="caution">
    <text evidence="1">The sequence shown here is derived from an EMBL/GenBank/DDBJ whole genome shotgun (WGS) entry which is preliminary data.</text>
</comment>
<gene>
    <name evidence="1" type="ORF">GCM10007940_09080</name>
</gene>
<sequence>MHVKSQRVFTRLTQLKELILESDLFIAEYNLDNIQFVQHAEDLLIPDGKSLSDLIGEKKFRKIHKIIEKSFKVDLRQFEYYLPLLIVNIIGEAILTKDYHLPLDIFLWNFAKESEKELDGVETYASQQQIMQAIKMKDQLKMVKDISKRPYIYRKNILKMAKWYEEESINLLYKNGKKSLGKYKHILLKKRNFIMADRFEELTLNQKSFMAVGAGHLAGQHGILKLLKDKGWKLKAI</sequence>
<accession>A0AA37SPD1</accession>
<name>A0AA37SPD1_9BACT</name>
<reference evidence="1" key="1">
    <citation type="journal article" date="2014" name="Int. J. Syst. Evol. Microbiol.">
        <title>Complete genome sequence of Corynebacterium casei LMG S-19264T (=DSM 44701T), isolated from a smear-ripened cheese.</title>
        <authorList>
            <consortium name="US DOE Joint Genome Institute (JGI-PGF)"/>
            <person name="Walter F."/>
            <person name="Albersmeier A."/>
            <person name="Kalinowski J."/>
            <person name="Ruckert C."/>
        </authorList>
    </citation>
    <scope>NUCLEOTIDE SEQUENCE</scope>
    <source>
        <strain evidence="1">NBRC 108769</strain>
    </source>
</reference>
<dbReference type="PANTHER" id="PTHR40590">
    <property type="entry name" value="CYTOPLASMIC PROTEIN-RELATED"/>
    <property type="match status" value="1"/>
</dbReference>
<reference evidence="1" key="2">
    <citation type="submission" date="2023-01" db="EMBL/GenBank/DDBJ databases">
        <title>Draft genome sequence of Portibacter lacus strain NBRC 108769.</title>
        <authorList>
            <person name="Sun Q."/>
            <person name="Mori K."/>
        </authorList>
    </citation>
    <scope>NUCLEOTIDE SEQUENCE</scope>
    <source>
        <strain evidence="1">NBRC 108769</strain>
    </source>
</reference>
<dbReference type="AlphaFoldDB" id="A0AA37SPD1"/>
<evidence type="ECO:0000313" key="2">
    <source>
        <dbReference type="Proteomes" id="UP001156666"/>
    </source>
</evidence>
<dbReference type="CDD" id="cd14789">
    <property type="entry name" value="Tiki"/>
    <property type="match status" value="1"/>
</dbReference>
<protein>
    <submittedName>
        <fullName evidence="1">Conjugative transfer protein GumN</fullName>
    </submittedName>
</protein>
<dbReference type="InterPro" id="IPR002816">
    <property type="entry name" value="TraB/PrgY/GumN_fam"/>
</dbReference>
<evidence type="ECO:0000313" key="1">
    <source>
        <dbReference type="EMBL" id="GLR16293.1"/>
    </source>
</evidence>
<dbReference type="Proteomes" id="UP001156666">
    <property type="component" value="Unassembled WGS sequence"/>
</dbReference>
<organism evidence="1 2">
    <name type="scientific">Portibacter lacus</name>
    <dbReference type="NCBI Taxonomy" id="1099794"/>
    <lineage>
        <taxon>Bacteria</taxon>
        <taxon>Pseudomonadati</taxon>
        <taxon>Bacteroidota</taxon>
        <taxon>Saprospiria</taxon>
        <taxon>Saprospirales</taxon>
        <taxon>Haliscomenobacteraceae</taxon>
        <taxon>Portibacter</taxon>
    </lineage>
</organism>
<dbReference type="Pfam" id="PF01963">
    <property type="entry name" value="TraB_PrgY_gumN"/>
    <property type="match status" value="1"/>
</dbReference>